<keyword evidence="4" id="KW-1185">Reference proteome</keyword>
<keyword evidence="1" id="KW-0732">Signal</keyword>
<evidence type="ECO:0000259" key="2">
    <source>
        <dbReference type="Pfam" id="PF01965"/>
    </source>
</evidence>
<dbReference type="InterPro" id="IPR052158">
    <property type="entry name" value="INH-QAR"/>
</dbReference>
<dbReference type="OrthoDB" id="543156at2759"/>
<feature type="chain" id="PRO_5002172926" description="DJ-1/PfpI domain-containing protein" evidence="1">
    <location>
        <begin position="18"/>
        <end position="230"/>
    </location>
</feature>
<dbReference type="Gene3D" id="3.40.50.880">
    <property type="match status" value="1"/>
</dbReference>
<accession>A0A0C3C1F2</accession>
<dbReference type="InterPro" id="IPR029062">
    <property type="entry name" value="Class_I_gatase-like"/>
</dbReference>
<dbReference type="PANTHER" id="PTHR43130:SF15">
    <property type="entry name" value="THIJ_PFPI FAMILY PROTEIN (AFU_ORTHOLOGUE AFUA_5G14240)"/>
    <property type="match status" value="1"/>
</dbReference>
<dbReference type="HOGENOM" id="CLU_000445_44_8_1"/>
<organism evidence="3 4">
    <name type="scientific">Piloderma croceum (strain F 1598)</name>
    <dbReference type="NCBI Taxonomy" id="765440"/>
    <lineage>
        <taxon>Eukaryota</taxon>
        <taxon>Fungi</taxon>
        <taxon>Dikarya</taxon>
        <taxon>Basidiomycota</taxon>
        <taxon>Agaricomycotina</taxon>
        <taxon>Agaricomycetes</taxon>
        <taxon>Agaricomycetidae</taxon>
        <taxon>Atheliales</taxon>
        <taxon>Atheliaceae</taxon>
        <taxon>Piloderma</taxon>
    </lineage>
</organism>
<dbReference type="Pfam" id="PF01965">
    <property type="entry name" value="DJ-1_PfpI"/>
    <property type="match status" value="1"/>
</dbReference>
<evidence type="ECO:0000313" key="3">
    <source>
        <dbReference type="EMBL" id="KIM83437.1"/>
    </source>
</evidence>
<name>A0A0C3C1F2_PILCF</name>
<dbReference type="AlphaFoldDB" id="A0A0C3C1F2"/>
<dbReference type="PANTHER" id="PTHR43130">
    <property type="entry name" value="ARAC-FAMILY TRANSCRIPTIONAL REGULATOR"/>
    <property type="match status" value="1"/>
</dbReference>
<dbReference type="CDD" id="cd03139">
    <property type="entry name" value="GATase1_PfpI_2"/>
    <property type="match status" value="1"/>
</dbReference>
<protein>
    <recommendedName>
        <fullName evidence="2">DJ-1/PfpI domain-containing protein</fullName>
    </recommendedName>
</protein>
<proteinExistence type="predicted"/>
<sequence length="230" mass="25041">MAQPLRLAVCLFSGVTALDYQGPIELLKFVSPKYLSSSRSVMFPIPPAYSIDVTYLSHNLEPIEPAAGPLILPDASYDTTGSKTQYDIILVPGGAHAALQNVADPIVLFLKGQAPGAKYIMSVCTGSWFLAKAGILNGKKATTNKAAFTLIMEDTSDLPITWIKKARWTVDDNNRLWTSSGVTAGQDMANGFLQHLIGEPNAEVIRHRVEMSTRTEGEDEFAEHFGLLKD</sequence>
<reference evidence="3 4" key="1">
    <citation type="submission" date="2014-04" db="EMBL/GenBank/DDBJ databases">
        <authorList>
            <consortium name="DOE Joint Genome Institute"/>
            <person name="Kuo A."/>
            <person name="Tarkka M."/>
            <person name="Buscot F."/>
            <person name="Kohler A."/>
            <person name="Nagy L.G."/>
            <person name="Floudas D."/>
            <person name="Copeland A."/>
            <person name="Barry K.W."/>
            <person name="Cichocki N."/>
            <person name="Veneault-Fourrey C."/>
            <person name="LaButti K."/>
            <person name="Lindquist E.A."/>
            <person name="Lipzen A."/>
            <person name="Lundell T."/>
            <person name="Morin E."/>
            <person name="Murat C."/>
            <person name="Sun H."/>
            <person name="Tunlid A."/>
            <person name="Henrissat B."/>
            <person name="Grigoriev I.V."/>
            <person name="Hibbett D.S."/>
            <person name="Martin F."/>
            <person name="Nordberg H.P."/>
            <person name="Cantor M.N."/>
            <person name="Hua S.X."/>
        </authorList>
    </citation>
    <scope>NUCLEOTIDE SEQUENCE [LARGE SCALE GENOMIC DNA]</scope>
    <source>
        <strain evidence="3 4">F 1598</strain>
    </source>
</reference>
<dbReference type="InterPro" id="IPR002818">
    <property type="entry name" value="DJ-1/PfpI"/>
</dbReference>
<dbReference type="Proteomes" id="UP000054166">
    <property type="component" value="Unassembled WGS sequence"/>
</dbReference>
<dbReference type="EMBL" id="KN832991">
    <property type="protein sequence ID" value="KIM83437.1"/>
    <property type="molecule type" value="Genomic_DNA"/>
</dbReference>
<reference evidence="4" key="2">
    <citation type="submission" date="2015-01" db="EMBL/GenBank/DDBJ databases">
        <title>Evolutionary Origins and Diversification of the Mycorrhizal Mutualists.</title>
        <authorList>
            <consortium name="DOE Joint Genome Institute"/>
            <consortium name="Mycorrhizal Genomics Consortium"/>
            <person name="Kohler A."/>
            <person name="Kuo A."/>
            <person name="Nagy L.G."/>
            <person name="Floudas D."/>
            <person name="Copeland A."/>
            <person name="Barry K.W."/>
            <person name="Cichocki N."/>
            <person name="Veneault-Fourrey C."/>
            <person name="LaButti K."/>
            <person name="Lindquist E.A."/>
            <person name="Lipzen A."/>
            <person name="Lundell T."/>
            <person name="Morin E."/>
            <person name="Murat C."/>
            <person name="Riley R."/>
            <person name="Ohm R."/>
            <person name="Sun H."/>
            <person name="Tunlid A."/>
            <person name="Henrissat B."/>
            <person name="Grigoriev I.V."/>
            <person name="Hibbett D.S."/>
            <person name="Martin F."/>
        </authorList>
    </citation>
    <scope>NUCLEOTIDE SEQUENCE [LARGE SCALE GENOMIC DNA]</scope>
    <source>
        <strain evidence="4">F 1598</strain>
    </source>
</reference>
<feature type="domain" description="DJ-1/PfpI" evidence="2">
    <location>
        <begin position="7"/>
        <end position="193"/>
    </location>
</feature>
<dbReference type="SUPFAM" id="SSF52317">
    <property type="entry name" value="Class I glutamine amidotransferase-like"/>
    <property type="match status" value="1"/>
</dbReference>
<evidence type="ECO:0000256" key="1">
    <source>
        <dbReference type="SAM" id="SignalP"/>
    </source>
</evidence>
<dbReference type="STRING" id="765440.A0A0C3C1F2"/>
<feature type="signal peptide" evidence="1">
    <location>
        <begin position="1"/>
        <end position="17"/>
    </location>
</feature>
<evidence type="ECO:0000313" key="4">
    <source>
        <dbReference type="Proteomes" id="UP000054166"/>
    </source>
</evidence>
<dbReference type="InParanoid" id="A0A0C3C1F2"/>
<gene>
    <name evidence="3" type="ORF">PILCRDRAFT_88218</name>
</gene>